<sequence length="172" mass="19622">MRHLKIVALFFVFIFIAKDSVAQEKNYRFHKVFFYSFTKYIEWPEERKTGDFVIAVVGGSEIIPLLEEMAEIKKVGDRNIKVVQLDNVKKGDFYHILFVPSDQNQKFGGLKNAVSNQPCLLVTESAGMARNGSMINFKDVGGKLRFEVNTKTLESSGLKMSQELTRFGEEIN</sequence>
<proteinExistence type="predicted"/>
<protein>
    <recommendedName>
        <fullName evidence="3">DUF4154 domain-containing protein</fullName>
    </recommendedName>
</protein>
<evidence type="ECO:0000313" key="2">
    <source>
        <dbReference type="Proteomes" id="UP000193804"/>
    </source>
</evidence>
<name>A0A1X7KQS0_9BACT</name>
<dbReference type="STRING" id="1028.SAMN05661096_03032"/>
<dbReference type="OrthoDB" id="1342147at2"/>
<dbReference type="InterPro" id="IPR025293">
    <property type="entry name" value="YfiR/HmsC-like"/>
</dbReference>
<evidence type="ECO:0008006" key="3">
    <source>
        <dbReference type="Google" id="ProtNLM"/>
    </source>
</evidence>
<reference evidence="2" key="1">
    <citation type="submission" date="2017-04" db="EMBL/GenBank/DDBJ databases">
        <authorList>
            <person name="Varghese N."/>
            <person name="Submissions S."/>
        </authorList>
    </citation>
    <scope>NUCLEOTIDE SEQUENCE [LARGE SCALE GENOMIC DNA]</scope>
    <source>
        <strain evidence="2">DSM 4125</strain>
    </source>
</reference>
<evidence type="ECO:0000313" key="1">
    <source>
        <dbReference type="EMBL" id="SMG43475.1"/>
    </source>
</evidence>
<dbReference type="RefSeq" id="WP_085518181.1">
    <property type="nucleotide sequence ID" value="NZ_FXAW01000006.1"/>
</dbReference>
<accession>A0A1X7KQS0</accession>
<keyword evidence="2" id="KW-1185">Reference proteome</keyword>
<dbReference type="Proteomes" id="UP000193804">
    <property type="component" value="Unassembled WGS sequence"/>
</dbReference>
<dbReference type="Pfam" id="PF13689">
    <property type="entry name" value="DUF4154"/>
    <property type="match status" value="1"/>
</dbReference>
<dbReference type="AlphaFoldDB" id="A0A1X7KQS0"/>
<organism evidence="1 2">
    <name type="scientific">Marivirga sericea</name>
    <dbReference type="NCBI Taxonomy" id="1028"/>
    <lineage>
        <taxon>Bacteria</taxon>
        <taxon>Pseudomonadati</taxon>
        <taxon>Bacteroidota</taxon>
        <taxon>Cytophagia</taxon>
        <taxon>Cytophagales</taxon>
        <taxon>Marivirgaceae</taxon>
        <taxon>Marivirga</taxon>
    </lineage>
</organism>
<dbReference type="EMBL" id="FXAW01000006">
    <property type="protein sequence ID" value="SMG43475.1"/>
    <property type="molecule type" value="Genomic_DNA"/>
</dbReference>
<gene>
    <name evidence="1" type="ORF">SAMN05661096_03032</name>
</gene>